<dbReference type="GO" id="GO:0006950">
    <property type="term" value="P:response to stress"/>
    <property type="evidence" value="ECO:0007669"/>
    <property type="project" value="TreeGrafter"/>
</dbReference>
<evidence type="ECO:0000259" key="5">
    <source>
        <dbReference type="PROSITE" id="PS50995"/>
    </source>
</evidence>
<dbReference type="SUPFAM" id="SSF46785">
    <property type="entry name" value="Winged helix' DNA-binding domain"/>
    <property type="match status" value="1"/>
</dbReference>
<keyword evidence="1" id="KW-0805">Transcription regulation</keyword>
<dbReference type="Proteomes" id="UP000543598">
    <property type="component" value="Unassembled WGS sequence"/>
</dbReference>
<dbReference type="InterPro" id="IPR036388">
    <property type="entry name" value="WH-like_DNA-bd_sf"/>
</dbReference>
<dbReference type="EMBL" id="JABEMB010000003">
    <property type="protein sequence ID" value="NNH03163.1"/>
    <property type="molecule type" value="Genomic_DNA"/>
</dbReference>
<name>A0A7Y2Q104_9MICO</name>
<feature type="domain" description="HTH marR-type" evidence="5">
    <location>
        <begin position="20"/>
        <end position="154"/>
    </location>
</feature>
<sequence length="157" mass="17140">MTGDDSAQLRFPSVGDRAGRPNTTALLGEAFLRQGAHIAMTVAQAGFPQPRSYSLVFAHIDRERGSRLTELAARTGVTPQSMSDVVNAMIRDGYVERVPDPDDGRAKRIVLTARGEAGMAEGDRVIAALEERYAEVLGADDLETLRTLLRRIVEARF</sequence>
<evidence type="ECO:0000256" key="4">
    <source>
        <dbReference type="SAM" id="MobiDB-lite"/>
    </source>
</evidence>
<dbReference type="AlphaFoldDB" id="A0A7Y2Q104"/>
<gene>
    <name evidence="6" type="ORF">HLA99_04760</name>
</gene>
<dbReference type="RefSeq" id="WP_167034565.1">
    <property type="nucleotide sequence ID" value="NZ_BAAANA010000002.1"/>
</dbReference>
<dbReference type="Pfam" id="PF12802">
    <property type="entry name" value="MarR_2"/>
    <property type="match status" value="1"/>
</dbReference>
<keyword evidence="7" id="KW-1185">Reference proteome</keyword>
<reference evidence="6 7" key="1">
    <citation type="submission" date="2020-05" db="EMBL/GenBank/DDBJ databases">
        <title>MicrobeNet Type strains.</title>
        <authorList>
            <person name="Nicholson A.C."/>
        </authorList>
    </citation>
    <scope>NUCLEOTIDE SEQUENCE [LARGE SCALE GENOMIC DNA]</scope>
    <source>
        <strain evidence="6 7">JCM 14282</strain>
    </source>
</reference>
<feature type="region of interest" description="Disordered" evidence="4">
    <location>
        <begin position="1"/>
        <end position="20"/>
    </location>
</feature>
<dbReference type="PANTHER" id="PTHR33164:SF43">
    <property type="entry name" value="HTH-TYPE TRANSCRIPTIONAL REPRESSOR YETL"/>
    <property type="match status" value="1"/>
</dbReference>
<dbReference type="PROSITE" id="PS01117">
    <property type="entry name" value="HTH_MARR_1"/>
    <property type="match status" value="1"/>
</dbReference>
<accession>A0A7Y2Q104</accession>
<dbReference type="InterPro" id="IPR023187">
    <property type="entry name" value="Tscrpt_reg_MarR-type_CS"/>
</dbReference>
<proteinExistence type="predicted"/>
<dbReference type="GO" id="GO:0003700">
    <property type="term" value="F:DNA-binding transcription factor activity"/>
    <property type="evidence" value="ECO:0007669"/>
    <property type="project" value="InterPro"/>
</dbReference>
<dbReference type="PROSITE" id="PS50995">
    <property type="entry name" value="HTH_MARR_2"/>
    <property type="match status" value="1"/>
</dbReference>
<evidence type="ECO:0000256" key="3">
    <source>
        <dbReference type="ARBA" id="ARBA00023163"/>
    </source>
</evidence>
<dbReference type="InterPro" id="IPR039422">
    <property type="entry name" value="MarR/SlyA-like"/>
</dbReference>
<comment type="caution">
    <text evidence="6">The sequence shown here is derived from an EMBL/GenBank/DDBJ whole genome shotgun (WGS) entry which is preliminary data.</text>
</comment>
<evidence type="ECO:0000313" key="7">
    <source>
        <dbReference type="Proteomes" id="UP000543598"/>
    </source>
</evidence>
<dbReference type="Gene3D" id="1.10.10.10">
    <property type="entry name" value="Winged helix-like DNA-binding domain superfamily/Winged helix DNA-binding domain"/>
    <property type="match status" value="1"/>
</dbReference>
<keyword evidence="3" id="KW-0804">Transcription</keyword>
<organism evidence="6 7">
    <name type="scientific">Microbacterium ulmi</name>
    <dbReference type="NCBI Taxonomy" id="179095"/>
    <lineage>
        <taxon>Bacteria</taxon>
        <taxon>Bacillati</taxon>
        <taxon>Actinomycetota</taxon>
        <taxon>Actinomycetes</taxon>
        <taxon>Micrococcales</taxon>
        <taxon>Microbacteriaceae</taxon>
        <taxon>Microbacterium</taxon>
    </lineage>
</organism>
<evidence type="ECO:0000256" key="1">
    <source>
        <dbReference type="ARBA" id="ARBA00023015"/>
    </source>
</evidence>
<dbReference type="PRINTS" id="PR00598">
    <property type="entry name" value="HTHMARR"/>
</dbReference>
<evidence type="ECO:0000256" key="2">
    <source>
        <dbReference type="ARBA" id="ARBA00023125"/>
    </source>
</evidence>
<dbReference type="GO" id="GO:0003677">
    <property type="term" value="F:DNA binding"/>
    <property type="evidence" value="ECO:0007669"/>
    <property type="project" value="UniProtKB-KW"/>
</dbReference>
<dbReference type="InterPro" id="IPR036390">
    <property type="entry name" value="WH_DNA-bd_sf"/>
</dbReference>
<dbReference type="SMART" id="SM00347">
    <property type="entry name" value="HTH_MARR"/>
    <property type="match status" value="1"/>
</dbReference>
<evidence type="ECO:0000313" key="6">
    <source>
        <dbReference type="EMBL" id="NNH03163.1"/>
    </source>
</evidence>
<dbReference type="InterPro" id="IPR000835">
    <property type="entry name" value="HTH_MarR-typ"/>
</dbReference>
<keyword evidence="2" id="KW-0238">DNA-binding</keyword>
<protein>
    <submittedName>
        <fullName evidence="6">Winged helix-turn-helix transcriptional regulator</fullName>
    </submittedName>
</protein>
<dbReference type="PANTHER" id="PTHR33164">
    <property type="entry name" value="TRANSCRIPTIONAL REGULATOR, MARR FAMILY"/>
    <property type="match status" value="1"/>
</dbReference>